<organism evidence="2 3">
    <name type="scientific">Flavobacterium magnesitis</name>
    <dbReference type="NCBI Taxonomy" id="3138077"/>
    <lineage>
        <taxon>Bacteria</taxon>
        <taxon>Pseudomonadati</taxon>
        <taxon>Bacteroidota</taxon>
        <taxon>Flavobacteriia</taxon>
        <taxon>Flavobacteriales</taxon>
        <taxon>Flavobacteriaceae</taxon>
        <taxon>Flavobacterium</taxon>
    </lineage>
</organism>
<dbReference type="Proteomes" id="UP001574170">
    <property type="component" value="Unassembled WGS sequence"/>
</dbReference>
<protein>
    <submittedName>
        <fullName evidence="2">Nitrogen regulatory IIA protein</fullName>
    </submittedName>
</protein>
<accession>A0ABV4TH98</accession>
<keyword evidence="1" id="KW-1133">Transmembrane helix</keyword>
<dbReference type="EMBL" id="JBCFQK010000003">
    <property type="protein sequence ID" value="MFA9193403.1"/>
    <property type="molecule type" value="Genomic_DNA"/>
</dbReference>
<evidence type="ECO:0000313" key="2">
    <source>
        <dbReference type="EMBL" id="MFA9193403.1"/>
    </source>
</evidence>
<keyword evidence="1" id="KW-0472">Membrane</keyword>
<evidence type="ECO:0000256" key="1">
    <source>
        <dbReference type="SAM" id="Phobius"/>
    </source>
</evidence>
<proteinExistence type="predicted"/>
<sequence>MKKLRANINTWFEKLDKQWRELPVQQQYNYLLYCFLGYLILTVAVILKVWYDTGKSNHSLVIEHIENPVVKKKESAISIQDSLLKIIKNKSHERK</sequence>
<comment type="caution">
    <text evidence="2">The sequence shown here is derived from an EMBL/GenBank/DDBJ whole genome shotgun (WGS) entry which is preliminary data.</text>
</comment>
<keyword evidence="1" id="KW-0812">Transmembrane</keyword>
<evidence type="ECO:0000313" key="3">
    <source>
        <dbReference type="Proteomes" id="UP001574170"/>
    </source>
</evidence>
<dbReference type="RefSeq" id="WP_373390513.1">
    <property type="nucleotide sequence ID" value="NZ_JBCFQK010000003.1"/>
</dbReference>
<keyword evidence="3" id="KW-1185">Reference proteome</keyword>
<gene>
    <name evidence="2" type="ORF">AAGV33_03220</name>
</gene>
<reference evidence="2 3" key="1">
    <citation type="submission" date="2024-04" db="EMBL/GenBank/DDBJ databases">
        <title>New Clade of Flavobacterium.</title>
        <authorList>
            <person name="Matos L."/>
            <person name="Proenca D.N."/>
            <person name="Fransisco R.M."/>
            <person name="Chung A.P."/>
            <person name="Maccario L."/>
            <person name="Sorensen S.J."/>
            <person name="Morais P.V."/>
        </authorList>
    </citation>
    <scope>NUCLEOTIDE SEQUENCE [LARGE SCALE GENOMIC DNA]</scope>
    <source>
        <strain evidence="2 3">FBOR7N2.3</strain>
    </source>
</reference>
<name>A0ABV4TH98_9FLAO</name>
<feature type="transmembrane region" description="Helical" evidence="1">
    <location>
        <begin position="30"/>
        <end position="51"/>
    </location>
</feature>